<dbReference type="RefSeq" id="WP_160857121.1">
    <property type="nucleotide sequence ID" value="NZ_WUMK01000001.1"/>
</dbReference>
<evidence type="ECO:0000313" key="1">
    <source>
        <dbReference type="EMBL" id="MXN44155.1"/>
    </source>
</evidence>
<evidence type="ECO:0000313" key="2">
    <source>
        <dbReference type="Proteomes" id="UP000435802"/>
    </source>
</evidence>
<keyword evidence="2" id="KW-1185">Reference proteome</keyword>
<sequence length="264" mass="29840">MNEQQLMTFFGFGDDHVPLVKVAKSQKRQEIPVSFPTRKAAQKSIRARSTLMRDALIHFETNPDVVRISAYPIKLEYEVSDWNGVVSSASHIPMVGVWSKQKQASFFDIIPLAMQDERKWMEHQTSTLKGVYWEQYRATYAVLDESSLHIQPRMMNLATIRYHAYRHDDEAVTAVRRALSLLPSQSTIQMISDAAALPGRVHVFFENDGTAAQFRPLPEVKRAFSALMWLAVAGEVKVDISKPISFASTVTKTSHVSSAKGRED</sequence>
<proteinExistence type="predicted"/>
<dbReference type="AlphaFoldDB" id="A0A6N8S503"/>
<reference evidence="1 2" key="1">
    <citation type="submission" date="2019-12" db="EMBL/GenBank/DDBJ databases">
        <title>Shinella kummerowiae sp. nov., a symbiotic bacterium isolated from root nodules of the herbal legume Kummerowia stipulacea.</title>
        <authorList>
            <person name="Gao J."/>
        </authorList>
    </citation>
    <scope>NUCLEOTIDE SEQUENCE [LARGE SCALE GENOMIC DNA]</scope>
    <source>
        <strain evidence="1 2">CCBAU 25048</strain>
    </source>
</reference>
<dbReference type="OrthoDB" id="8402794at2"/>
<organism evidence="1 2">
    <name type="scientific">Shinella kummerowiae</name>
    <dbReference type="NCBI Taxonomy" id="417745"/>
    <lineage>
        <taxon>Bacteria</taxon>
        <taxon>Pseudomonadati</taxon>
        <taxon>Pseudomonadota</taxon>
        <taxon>Alphaproteobacteria</taxon>
        <taxon>Hyphomicrobiales</taxon>
        <taxon>Rhizobiaceae</taxon>
        <taxon>Shinella</taxon>
    </lineage>
</organism>
<protein>
    <submittedName>
        <fullName evidence="1">Uncharacterized protein</fullName>
    </submittedName>
</protein>
<dbReference type="EMBL" id="WUMK01000001">
    <property type="protein sequence ID" value="MXN44155.1"/>
    <property type="molecule type" value="Genomic_DNA"/>
</dbReference>
<dbReference type="Proteomes" id="UP000435802">
    <property type="component" value="Unassembled WGS sequence"/>
</dbReference>
<gene>
    <name evidence="1" type="ORF">GR138_03070</name>
</gene>
<accession>A0A6N8S503</accession>
<comment type="caution">
    <text evidence="1">The sequence shown here is derived from an EMBL/GenBank/DDBJ whole genome shotgun (WGS) entry which is preliminary data.</text>
</comment>
<name>A0A6N8S503_9HYPH</name>